<protein>
    <recommendedName>
        <fullName evidence="1">Xylose isomerase-like TIM barrel domain-containing protein</fullName>
    </recommendedName>
</protein>
<dbReference type="eggNOG" id="COG1082">
    <property type="taxonomic scope" value="Bacteria"/>
</dbReference>
<keyword evidence="3" id="KW-1185">Reference proteome</keyword>
<dbReference type="InterPro" id="IPR013022">
    <property type="entry name" value="Xyl_isomerase-like_TIM-brl"/>
</dbReference>
<dbReference type="PANTHER" id="PTHR12110:SF41">
    <property type="entry name" value="INOSOSE DEHYDRATASE"/>
    <property type="match status" value="1"/>
</dbReference>
<evidence type="ECO:0000259" key="1">
    <source>
        <dbReference type="Pfam" id="PF01261"/>
    </source>
</evidence>
<dbReference type="PANTHER" id="PTHR12110">
    <property type="entry name" value="HYDROXYPYRUVATE ISOMERASE"/>
    <property type="match status" value="1"/>
</dbReference>
<dbReference type="SUPFAM" id="SSF51658">
    <property type="entry name" value="Xylose isomerase-like"/>
    <property type="match status" value="1"/>
</dbReference>
<dbReference type="HOGENOM" id="CLU_818397_0_0_10"/>
<sequence>MMDRRQFLGTAAGSLALAQHASFADVPAPTRKPVLGAHVWVFSSELPNYDCFPVIDQVFADISYAGFEAVELMHVALEHPDSVAKIGDLIGRTGVSLMGASLGQPMWDKSKQAENVDKAGRVIERIAQLKGRVLGLSLGDARRKKTPDEFDVQADTLQKIQAICAQYKVVPNLHNHTYEVADGLFDLQNTLQRVPDSKLGPDLDWLFQAKVDVPTFLKTYADKLVYMHLRDHRWTGVWSEALGEGIMDWGGIARQLKQLGYAGDLTVELAFPAGFKPTRPIRESLKMSRAVIKKNFGI</sequence>
<feature type="domain" description="Xylose isomerase-like TIM barrel" evidence="1">
    <location>
        <begin position="60"/>
        <end position="290"/>
    </location>
</feature>
<evidence type="ECO:0000313" key="2">
    <source>
        <dbReference type="EMBL" id="CCH00384.1"/>
    </source>
</evidence>
<dbReference type="STRING" id="1166018.FAES_2375"/>
<organism evidence="2 3">
    <name type="scientific">Fibrella aestuarina BUZ 2</name>
    <dbReference type="NCBI Taxonomy" id="1166018"/>
    <lineage>
        <taxon>Bacteria</taxon>
        <taxon>Pseudomonadati</taxon>
        <taxon>Bacteroidota</taxon>
        <taxon>Cytophagia</taxon>
        <taxon>Cytophagales</taxon>
        <taxon>Spirosomataceae</taxon>
        <taxon>Fibrella</taxon>
    </lineage>
</organism>
<dbReference type="PATRIC" id="fig|1166018.3.peg.4134"/>
<dbReference type="Proteomes" id="UP000011058">
    <property type="component" value="Chromosome"/>
</dbReference>
<dbReference type="InterPro" id="IPR036237">
    <property type="entry name" value="Xyl_isomerase-like_sf"/>
</dbReference>
<dbReference type="KEGG" id="fae:FAES_2375"/>
<dbReference type="Gene3D" id="3.20.20.150">
    <property type="entry name" value="Divalent-metal-dependent TIM barrel enzymes"/>
    <property type="match status" value="1"/>
</dbReference>
<name>I0K8D1_9BACT</name>
<accession>I0K8D1</accession>
<dbReference type="InterPro" id="IPR050312">
    <property type="entry name" value="IolE/XylAMocC-like"/>
</dbReference>
<gene>
    <name evidence="2" type="ORF">FAES_2375</name>
</gene>
<evidence type="ECO:0000313" key="3">
    <source>
        <dbReference type="Proteomes" id="UP000011058"/>
    </source>
</evidence>
<dbReference type="Pfam" id="PF01261">
    <property type="entry name" value="AP_endonuc_2"/>
    <property type="match status" value="1"/>
</dbReference>
<dbReference type="AlphaFoldDB" id="I0K8D1"/>
<proteinExistence type="predicted"/>
<reference evidence="2 3" key="1">
    <citation type="journal article" date="2012" name="J. Bacteriol.">
        <title>Genome Sequence of Fibrella aestuarina BUZ 2T, a Filamentous Marine Bacterium.</title>
        <authorList>
            <person name="Filippini M."/>
            <person name="Qi W."/>
            <person name="Blom J."/>
            <person name="Goesmann A."/>
            <person name="Smits T.H."/>
            <person name="Bagheri H.C."/>
        </authorList>
    </citation>
    <scope>NUCLEOTIDE SEQUENCE [LARGE SCALE GENOMIC DNA]</scope>
    <source>
        <strain evidence="3">BUZ 2T</strain>
    </source>
</reference>
<dbReference type="EMBL" id="HE796683">
    <property type="protein sequence ID" value="CCH00384.1"/>
    <property type="molecule type" value="Genomic_DNA"/>
</dbReference>